<evidence type="ECO:0008006" key="3">
    <source>
        <dbReference type="Google" id="ProtNLM"/>
    </source>
</evidence>
<comment type="caution">
    <text evidence="1">The sequence shown here is derived from an EMBL/GenBank/DDBJ whole genome shotgun (WGS) entry which is preliminary data.</text>
</comment>
<accession>A0A3N1NY40</accession>
<proteinExistence type="predicted"/>
<dbReference type="OrthoDB" id="5705747at2"/>
<protein>
    <recommendedName>
        <fullName evidence="3">Flagellar basal body rod FlgEFG protein</fullName>
    </recommendedName>
</protein>
<organism evidence="1 2">
    <name type="scientific">Marinimicrobium koreense</name>
    <dbReference type="NCBI Taxonomy" id="306545"/>
    <lineage>
        <taxon>Bacteria</taxon>
        <taxon>Pseudomonadati</taxon>
        <taxon>Pseudomonadota</taxon>
        <taxon>Gammaproteobacteria</taxon>
        <taxon>Cellvibrionales</taxon>
        <taxon>Cellvibrionaceae</taxon>
        <taxon>Marinimicrobium</taxon>
    </lineage>
</organism>
<dbReference type="AlphaFoldDB" id="A0A3N1NY40"/>
<dbReference type="RefSeq" id="WP_024461096.1">
    <property type="nucleotide sequence ID" value="NZ_JBHYFO010000008.1"/>
</dbReference>
<name>A0A3N1NY40_9GAMM</name>
<reference evidence="1 2" key="1">
    <citation type="submission" date="2018-11" db="EMBL/GenBank/DDBJ databases">
        <title>Genomic Encyclopedia of Type Strains, Phase IV (KMG-IV): sequencing the most valuable type-strain genomes for metagenomic binning, comparative biology and taxonomic classification.</title>
        <authorList>
            <person name="Goeker M."/>
        </authorList>
    </citation>
    <scope>NUCLEOTIDE SEQUENCE [LARGE SCALE GENOMIC DNA]</scope>
    <source>
        <strain evidence="1 2">DSM 16974</strain>
    </source>
</reference>
<evidence type="ECO:0000313" key="2">
    <source>
        <dbReference type="Proteomes" id="UP000273643"/>
    </source>
</evidence>
<sequence>MEIGSAVNQALIGMQRSQSEMTSSAQQIVQSGTVPATESASSLQIVEPLINIEAQQQVFDSNARVLEAADENVGRLIDTMA</sequence>
<evidence type="ECO:0000313" key="1">
    <source>
        <dbReference type="EMBL" id="ROQ21103.1"/>
    </source>
</evidence>
<dbReference type="Proteomes" id="UP000273643">
    <property type="component" value="Unassembled WGS sequence"/>
</dbReference>
<dbReference type="EMBL" id="RJUK01000001">
    <property type="protein sequence ID" value="ROQ21103.1"/>
    <property type="molecule type" value="Genomic_DNA"/>
</dbReference>
<gene>
    <name evidence="1" type="ORF">EDC38_1725</name>
</gene>
<keyword evidence="2" id="KW-1185">Reference proteome</keyword>